<evidence type="ECO:0000313" key="3">
    <source>
        <dbReference type="Proteomes" id="UP000828390"/>
    </source>
</evidence>
<sequence length="176" mass="19740">MRFSPMRPGCNPRSRKRLSLVVGHLTEGFNYDDDDEEEEYDGEKVADASDDDNDECGYYIAVVDDGYDNTISGILGEKDLVANLPIVIYRLSPEHPHVNGLSYGKTHHVKKSLQLFKKGMPCFAINTKLGTGRAKRWMCQIHLMKNRLGKKGVRTLNDVLLNSRSLQVNSANPDAT</sequence>
<organism evidence="2 3">
    <name type="scientific">Dreissena polymorpha</name>
    <name type="common">Zebra mussel</name>
    <name type="synonym">Mytilus polymorpha</name>
    <dbReference type="NCBI Taxonomy" id="45954"/>
    <lineage>
        <taxon>Eukaryota</taxon>
        <taxon>Metazoa</taxon>
        <taxon>Spiralia</taxon>
        <taxon>Lophotrochozoa</taxon>
        <taxon>Mollusca</taxon>
        <taxon>Bivalvia</taxon>
        <taxon>Autobranchia</taxon>
        <taxon>Heteroconchia</taxon>
        <taxon>Euheterodonta</taxon>
        <taxon>Imparidentia</taxon>
        <taxon>Neoheterodontei</taxon>
        <taxon>Myida</taxon>
        <taxon>Dreissenoidea</taxon>
        <taxon>Dreissenidae</taxon>
        <taxon>Dreissena</taxon>
    </lineage>
</organism>
<evidence type="ECO:0000256" key="1">
    <source>
        <dbReference type="SAM" id="MobiDB-lite"/>
    </source>
</evidence>
<keyword evidence="3" id="KW-1185">Reference proteome</keyword>
<feature type="region of interest" description="Disordered" evidence="1">
    <location>
        <begin position="29"/>
        <end position="52"/>
    </location>
</feature>
<accession>A0A9D4KX08</accession>
<name>A0A9D4KX08_DREPO</name>
<dbReference type="AlphaFoldDB" id="A0A9D4KX08"/>
<protein>
    <submittedName>
        <fullName evidence="2">Uncharacterized protein</fullName>
    </submittedName>
</protein>
<reference evidence="2" key="1">
    <citation type="journal article" date="2019" name="bioRxiv">
        <title>The Genome of the Zebra Mussel, Dreissena polymorpha: A Resource for Invasive Species Research.</title>
        <authorList>
            <person name="McCartney M.A."/>
            <person name="Auch B."/>
            <person name="Kono T."/>
            <person name="Mallez S."/>
            <person name="Zhang Y."/>
            <person name="Obille A."/>
            <person name="Becker A."/>
            <person name="Abrahante J.E."/>
            <person name="Garbe J."/>
            <person name="Badalamenti J.P."/>
            <person name="Herman A."/>
            <person name="Mangelson H."/>
            <person name="Liachko I."/>
            <person name="Sullivan S."/>
            <person name="Sone E.D."/>
            <person name="Koren S."/>
            <person name="Silverstein K.A.T."/>
            <person name="Beckman K.B."/>
            <person name="Gohl D.M."/>
        </authorList>
    </citation>
    <scope>NUCLEOTIDE SEQUENCE</scope>
    <source>
        <strain evidence="2">Duluth1</strain>
        <tissue evidence="2">Whole animal</tissue>
    </source>
</reference>
<feature type="compositionally biased region" description="Acidic residues" evidence="1">
    <location>
        <begin position="30"/>
        <end position="41"/>
    </location>
</feature>
<gene>
    <name evidence="2" type="ORF">DPMN_090046</name>
</gene>
<dbReference type="EMBL" id="JAIWYP010000003">
    <property type="protein sequence ID" value="KAH3847715.1"/>
    <property type="molecule type" value="Genomic_DNA"/>
</dbReference>
<comment type="caution">
    <text evidence="2">The sequence shown here is derived from an EMBL/GenBank/DDBJ whole genome shotgun (WGS) entry which is preliminary data.</text>
</comment>
<evidence type="ECO:0000313" key="2">
    <source>
        <dbReference type="EMBL" id="KAH3847715.1"/>
    </source>
</evidence>
<reference evidence="2" key="2">
    <citation type="submission" date="2020-11" db="EMBL/GenBank/DDBJ databases">
        <authorList>
            <person name="McCartney M.A."/>
            <person name="Auch B."/>
            <person name="Kono T."/>
            <person name="Mallez S."/>
            <person name="Becker A."/>
            <person name="Gohl D.M."/>
            <person name="Silverstein K.A.T."/>
            <person name="Koren S."/>
            <person name="Bechman K.B."/>
            <person name="Herman A."/>
            <person name="Abrahante J.E."/>
            <person name="Garbe J."/>
        </authorList>
    </citation>
    <scope>NUCLEOTIDE SEQUENCE</scope>
    <source>
        <strain evidence="2">Duluth1</strain>
        <tissue evidence="2">Whole animal</tissue>
    </source>
</reference>
<dbReference type="Proteomes" id="UP000828390">
    <property type="component" value="Unassembled WGS sequence"/>
</dbReference>
<proteinExistence type="predicted"/>